<gene>
    <name evidence="3" type="ORF">OLEA9_A117135</name>
</gene>
<feature type="region of interest" description="Disordered" evidence="1">
    <location>
        <begin position="210"/>
        <end position="250"/>
    </location>
</feature>
<feature type="compositionally biased region" description="Polar residues" evidence="1">
    <location>
        <begin position="113"/>
        <end position="125"/>
    </location>
</feature>
<comment type="caution">
    <text evidence="3">The sequence shown here is derived from an EMBL/GenBank/DDBJ whole genome shotgun (WGS) entry which is preliminary data.</text>
</comment>
<feature type="chain" id="PRO_5035867222" description="Organ-specific protein S2" evidence="2">
    <location>
        <begin position="24"/>
        <end position="279"/>
    </location>
</feature>
<evidence type="ECO:0000256" key="1">
    <source>
        <dbReference type="SAM" id="MobiDB-lite"/>
    </source>
</evidence>
<proteinExistence type="predicted"/>
<dbReference type="EMBL" id="CACTIH010005613">
    <property type="protein sequence ID" value="CAA2998968.1"/>
    <property type="molecule type" value="Genomic_DNA"/>
</dbReference>
<dbReference type="Pfam" id="PF10950">
    <property type="entry name" value="Organ_specific"/>
    <property type="match status" value="3"/>
</dbReference>
<keyword evidence="4" id="KW-1185">Reference proteome</keyword>
<dbReference type="Gramene" id="OE9A117135T1">
    <property type="protein sequence ID" value="OE9A117135C1"/>
    <property type="gene ID" value="OE9A117135"/>
</dbReference>
<protein>
    <recommendedName>
        <fullName evidence="5">Organ-specific protein S2</fullName>
    </recommendedName>
</protein>
<dbReference type="Proteomes" id="UP000594638">
    <property type="component" value="Unassembled WGS sequence"/>
</dbReference>
<dbReference type="InterPro" id="IPR024489">
    <property type="entry name" value="Organ_specific_prot"/>
</dbReference>
<feature type="signal peptide" evidence="2">
    <location>
        <begin position="1"/>
        <end position="23"/>
    </location>
</feature>
<dbReference type="AlphaFoldDB" id="A0A8S0T2C2"/>
<evidence type="ECO:0000256" key="2">
    <source>
        <dbReference type="SAM" id="SignalP"/>
    </source>
</evidence>
<feature type="region of interest" description="Disordered" evidence="1">
    <location>
        <begin position="72"/>
        <end position="101"/>
    </location>
</feature>
<dbReference type="PANTHER" id="PTHR33731">
    <property type="entry name" value="PROTEIN, PUTATIVE-RELATED"/>
    <property type="match status" value="1"/>
</dbReference>
<feature type="region of interest" description="Disordered" evidence="1">
    <location>
        <begin position="113"/>
        <end position="167"/>
    </location>
</feature>
<accession>A0A8S0T2C2</accession>
<dbReference type="PANTHER" id="PTHR33731:SF2">
    <property type="entry name" value="ORGAN-SPECIFIC PROTEIN S2-LIKE"/>
    <property type="match status" value="1"/>
</dbReference>
<evidence type="ECO:0008006" key="5">
    <source>
        <dbReference type="Google" id="ProtNLM"/>
    </source>
</evidence>
<dbReference type="OrthoDB" id="1470847at2759"/>
<sequence length="279" mass="31950">MNTRTSSVFFLLSLVLISSVIDARKDPGEYWKSIMNGEPMPKAITDRIQDSNHFMRNFDTKANVIIYHSHVHSAKTKPSSQEELCEGSKSRDMPQQAKKQELSVHCAYKESNSMCQESNPHTATASKAERKRGKDERNRCSSGGFLSSSDNQDKPFVQEFEPKPSAKAYRDDKLKNERAFVKDFEPRPSATSYLEDKLKYERTFTTNFEPRPRATTYHHDKSFVKDFEPRPNVSSYTDDGEQGKGKSFVTAFEPRPNVSAYIDDVGLNEKKTFEKDFEP</sequence>
<feature type="compositionally biased region" description="Basic and acidic residues" evidence="1">
    <location>
        <begin position="217"/>
        <end position="229"/>
    </location>
</feature>
<keyword evidence="2" id="KW-0732">Signal</keyword>
<organism evidence="3 4">
    <name type="scientific">Olea europaea subsp. europaea</name>
    <dbReference type="NCBI Taxonomy" id="158383"/>
    <lineage>
        <taxon>Eukaryota</taxon>
        <taxon>Viridiplantae</taxon>
        <taxon>Streptophyta</taxon>
        <taxon>Embryophyta</taxon>
        <taxon>Tracheophyta</taxon>
        <taxon>Spermatophyta</taxon>
        <taxon>Magnoliopsida</taxon>
        <taxon>eudicotyledons</taxon>
        <taxon>Gunneridae</taxon>
        <taxon>Pentapetalae</taxon>
        <taxon>asterids</taxon>
        <taxon>lamiids</taxon>
        <taxon>Lamiales</taxon>
        <taxon>Oleaceae</taxon>
        <taxon>Oleeae</taxon>
        <taxon>Olea</taxon>
    </lineage>
</organism>
<feature type="compositionally biased region" description="Basic and acidic residues" evidence="1">
    <location>
        <begin position="86"/>
        <end position="101"/>
    </location>
</feature>
<feature type="compositionally biased region" description="Polar residues" evidence="1">
    <location>
        <begin position="140"/>
        <end position="150"/>
    </location>
</feature>
<reference evidence="3 4" key="1">
    <citation type="submission" date="2019-12" db="EMBL/GenBank/DDBJ databases">
        <authorList>
            <person name="Alioto T."/>
            <person name="Alioto T."/>
            <person name="Gomez Garrido J."/>
        </authorList>
    </citation>
    <scope>NUCLEOTIDE SEQUENCE [LARGE SCALE GENOMIC DNA]</scope>
</reference>
<name>A0A8S0T2C2_OLEEU</name>
<evidence type="ECO:0000313" key="4">
    <source>
        <dbReference type="Proteomes" id="UP000594638"/>
    </source>
</evidence>
<evidence type="ECO:0000313" key="3">
    <source>
        <dbReference type="EMBL" id="CAA2998968.1"/>
    </source>
</evidence>